<dbReference type="AlphaFoldDB" id="A0AAI8VA34"/>
<proteinExistence type="predicted"/>
<protein>
    <submittedName>
        <fullName evidence="1">Uu.00g112260.m01.CDS01</fullName>
    </submittedName>
</protein>
<evidence type="ECO:0000313" key="2">
    <source>
        <dbReference type="Proteomes" id="UP001295740"/>
    </source>
</evidence>
<keyword evidence="2" id="KW-1185">Reference proteome</keyword>
<reference evidence="1" key="1">
    <citation type="submission" date="2023-10" db="EMBL/GenBank/DDBJ databases">
        <authorList>
            <person name="Hackl T."/>
        </authorList>
    </citation>
    <scope>NUCLEOTIDE SEQUENCE</scope>
</reference>
<gene>
    <name evidence="1" type="ORF">KHLLAP_LOCUS4300</name>
</gene>
<accession>A0AAI8VA34</accession>
<comment type="caution">
    <text evidence="1">The sequence shown here is derived from an EMBL/GenBank/DDBJ whole genome shotgun (WGS) entry which is preliminary data.</text>
</comment>
<sequence length="614" mass="68994">MALKILRSLPRAVPKHWQNANDDEKDWTVFLGAQIDDYLVGEKQAALAVSLGRRRPNFLPTELTIERKPLFSLTHLPTLLFSLGTIDNKVNLLRRIGSRIPGMNEENSVILCFRMDGAETGNTYASVFPEDQSRPQVAEARMPESRHHHLISVPMSIHQQAEDAIEKEKKEVKDQRVPGGPFNLEAIRELTFEEAIAETTHKRVPDGFISLKDFRKLKFDQVCAIHLDDVQRLLHPEKVEYLETEFEPWFHGTLNRTVEFGIDTARSYEYLLGQADDVERSKYYPITEHAAIYYERYPTSETPAGKHPIYEVGLEDVLWCFESDIIDPERLKKVLENEPAFGFLKVLSAIWSICRDPSAGGATISSAIVDSTFQPPVLPRKLDRHEWLVADSYLIGGRHAAIGLIGDPGEKSPDHSFTRVLGNTGTPGCSILTLPSGLMARNINPSAWRVEPVKFDWAPVDSFKNTSIHSGFTEWCAPLVQFPAAGLRDYDVNIVEAVVSVPDCGEWVAAIDIDLALTDGRLWRGPSCTHSRSSRLGESKLLSVETWDQILDPLDGPLAVRSFDNWLARLALVSVLCQHSQGSRRPIVLWYGNMCWKCNNLSSMYGATDGIHIC</sequence>
<dbReference type="EMBL" id="CAUWAG010000006">
    <property type="protein sequence ID" value="CAJ2503832.1"/>
    <property type="molecule type" value="Genomic_DNA"/>
</dbReference>
<name>A0AAI8VA34_9PEZI</name>
<organism evidence="1 2">
    <name type="scientific">Anthostomella pinea</name>
    <dbReference type="NCBI Taxonomy" id="933095"/>
    <lineage>
        <taxon>Eukaryota</taxon>
        <taxon>Fungi</taxon>
        <taxon>Dikarya</taxon>
        <taxon>Ascomycota</taxon>
        <taxon>Pezizomycotina</taxon>
        <taxon>Sordariomycetes</taxon>
        <taxon>Xylariomycetidae</taxon>
        <taxon>Xylariales</taxon>
        <taxon>Xylariaceae</taxon>
        <taxon>Anthostomella</taxon>
    </lineage>
</organism>
<evidence type="ECO:0000313" key="1">
    <source>
        <dbReference type="EMBL" id="CAJ2503832.1"/>
    </source>
</evidence>
<dbReference type="Proteomes" id="UP001295740">
    <property type="component" value="Unassembled WGS sequence"/>
</dbReference>